<feature type="transmembrane region" description="Helical" evidence="1">
    <location>
        <begin position="149"/>
        <end position="169"/>
    </location>
</feature>
<organism evidence="2 3">
    <name type="scientific">Orchesella dallaii</name>
    <dbReference type="NCBI Taxonomy" id="48710"/>
    <lineage>
        <taxon>Eukaryota</taxon>
        <taxon>Metazoa</taxon>
        <taxon>Ecdysozoa</taxon>
        <taxon>Arthropoda</taxon>
        <taxon>Hexapoda</taxon>
        <taxon>Collembola</taxon>
        <taxon>Entomobryomorpha</taxon>
        <taxon>Entomobryoidea</taxon>
        <taxon>Orchesellidae</taxon>
        <taxon>Orchesellinae</taxon>
        <taxon>Orchesella</taxon>
    </lineage>
</organism>
<sequence length="172" mass="19082">MEEKMTNENLNEVMLNEATSTTKLTLVAFTSHLILQWLPVSTPTFLVFAWIMTTFIVILGLYNDMKSNPQNSSIGIKTMRLLTNLAIFTVTWFIALHLFPYLGILTMEEDEGLSDTELRSKLLSVSTGPISGSVMLLLAHLLTTLALMTMMKVGVALADIAFNIVIAILNKN</sequence>
<evidence type="ECO:0000313" key="2">
    <source>
        <dbReference type="EMBL" id="CAL8102987.1"/>
    </source>
</evidence>
<name>A0ABP1QH30_9HEXA</name>
<accession>A0ABP1QH30</accession>
<keyword evidence="1" id="KW-0812">Transmembrane</keyword>
<keyword evidence="1" id="KW-1133">Transmembrane helix</keyword>
<keyword evidence="1" id="KW-0472">Membrane</keyword>
<feature type="transmembrane region" description="Helical" evidence="1">
    <location>
        <begin position="82"/>
        <end position="102"/>
    </location>
</feature>
<dbReference type="EMBL" id="CAXLJM020000034">
    <property type="protein sequence ID" value="CAL8102987.1"/>
    <property type="molecule type" value="Genomic_DNA"/>
</dbReference>
<feature type="transmembrane region" description="Helical" evidence="1">
    <location>
        <begin position="21"/>
        <end position="38"/>
    </location>
</feature>
<reference evidence="2 3" key="1">
    <citation type="submission" date="2024-08" db="EMBL/GenBank/DDBJ databases">
        <authorList>
            <person name="Cucini C."/>
            <person name="Frati F."/>
        </authorList>
    </citation>
    <scope>NUCLEOTIDE SEQUENCE [LARGE SCALE GENOMIC DNA]</scope>
</reference>
<proteinExistence type="predicted"/>
<evidence type="ECO:0000256" key="1">
    <source>
        <dbReference type="SAM" id="Phobius"/>
    </source>
</evidence>
<evidence type="ECO:0008006" key="4">
    <source>
        <dbReference type="Google" id="ProtNLM"/>
    </source>
</evidence>
<gene>
    <name evidence="2" type="ORF">ODALV1_LOCUS11315</name>
</gene>
<comment type="caution">
    <text evidence="2">The sequence shown here is derived from an EMBL/GenBank/DDBJ whole genome shotgun (WGS) entry which is preliminary data.</text>
</comment>
<dbReference type="Proteomes" id="UP001642540">
    <property type="component" value="Unassembled WGS sequence"/>
</dbReference>
<protein>
    <recommendedName>
        <fullName evidence="4">Transmembrane protein</fullName>
    </recommendedName>
</protein>
<evidence type="ECO:0000313" key="3">
    <source>
        <dbReference type="Proteomes" id="UP001642540"/>
    </source>
</evidence>
<feature type="transmembrane region" description="Helical" evidence="1">
    <location>
        <begin position="44"/>
        <end position="62"/>
    </location>
</feature>
<keyword evidence="3" id="KW-1185">Reference proteome</keyword>